<sequence>MSGPRSTMAAPRSRICSLSLLTLFSISLILISLSLFVYTKPSNKPFIDYRNQFSVSVSFTPPSLSPLEQSNSTNNTHASVSSSSPPMSLVEQSNSTNNTLASIFSPSPMSLLGQSKTTNTTISSVSFSSSFSDPGNRKKSPSPTSKRIVIRKRSGLDKIEAELAKSRAAIKKAALTQNYRSSLYKNPAAFHQLSYF</sequence>
<evidence type="ECO:0000313" key="3">
    <source>
        <dbReference type="EMBL" id="ESQ33265.1"/>
    </source>
</evidence>
<accession>V4K6Q5</accession>
<dbReference type="Proteomes" id="UP000030689">
    <property type="component" value="Unassembled WGS sequence"/>
</dbReference>
<evidence type="ECO:0000256" key="2">
    <source>
        <dbReference type="SAM" id="Phobius"/>
    </source>
</evidence>
<proteinExistence type="predicted"/>
<dbReference type="STRING" id="72664.V4K6Q5"/>
<feature type="transmembrane region" description="Helical" evidence="2">
    <location>
        <begin position="20"/>
        <end position="38"/>
    </location>
</feature>
<evidence type="ECO:0000313" key="4">
    <source>
        <dbReference type="Proteomes" id="UP000030689"/>
    </source>
</evidence>
<reference evidence="3 4" key="1">
    <citation type="journal article" date="2013" name="Front. Plant Sci.">
        <title>The Reference Genome of the Halophytic Plant Eutrema salsugineum.</title>
        <authorList>
            <person name="Yang R."/>
            <person name="Jarvis D.E."/>
            <person name="Chen H."/>
            <person name="Beilstein M.A."/>
            <person name="Grimwood J."/>
            <person name="Jenkins J."/>
            <person name="Shu S."/>
            <person name="Prochnik S."/>
            <person name="Xin M."/>
            <person name="Ma C."/>
            <person name="Schmutz J."/>
            <person name="Wing R.A."/>
            <person name="Mitchell-Olds T."/>
            <person name="Schumaker K.S."/>
            <person name="Wang X."/>
        </authorList>
    </citation>
    <scope>NUCLEOTIDE SEQUENCE [LARGE SCALE GENOMIC DNA]</scope>
</reference>
<keyword evidence="4" id="KW-1185">Reference proteome</keyword>
<feature type="region of interest" description="Disordered" evidence="1">
    <location>
        <begin position="64"/>
        <end position="93"/>
    </location>
</feature>
<keyword evidence="2" id="KW-0472">Membrane</keyword>
<feature type="region of interest" description="Disordered" evidence="1">
    <location>
        <begin position="126"/>
        <end position="147"/>
    </location>
</feature>
<dbReference type="EMBL" id="KI517748">
    <property type="protein sequence ID" value="ESQ33265.1"/>
    <property type="molecule type" value="Genomic_DNA"/>
</dbReference>
<dbReference type="KEGG" id="eus:EUTSA_v10004953mg"/>
<dbReference type="Gramene" id="ESQ33265">
    <property type="protein sequence ID" value="ESQ33265"/>
    <property type="gene ID" value="EUTSA_v10004953mg"/>
</dbReference>
<evidence type="ECO:0000256" key="1">
    <source>
        <dbReference type="SAM" id="MobiDB-lite"/>
    </source>
</evidence>
<gene>
    <name evidence="3" type="ORF">EUTSA_v10004953mg</name>
</gene>
<keyword evidence="2" id="KW-1133">Transmembrane helix</keyword>
<dbReference type="AlphaFoldDB" id="V4K6Q5"/>
<name>V4K6Q5_EUTSA</name>
<protein>
    <submittedName>
        <fullName evidence="3">Uncharacterized protein</fullName>
    </submittedName>
</protein>
<feature type="compositionally biased region" description="Low complexity" evidence="1">
    <location>
        <begin position="70"/>
        <end position="88"/>
    </location>
</feature>
<keyword evidence="2" id="KW-0812">Transmembrane</keyword>
<organism evidence="3 4">
    <name type="scientific">Eutrema salsugineum</name>
    <name type="common">Saltwater cress</name>
    <name type="synonym">Sisymbrium salsugineum</name>
    <dbReference type="NCBI Taxonomy" id="72664"/>
    <lineage>
        <taxon>Eukaryota</taxon>
        <taxon>Viridiplantae</taxon>
        <taxon>Streptophyta</taxon>
        <taxon>Embryophyta</taxon>
        <taxon>Tracheophyta</taxon>
        <taxon>Spermatophyta</taxon>
        <taxon>Magnoliopsida</taxon>
        <taxon>eudicotyledons</taxon>
        <taxon>Gunneridae</taxon>
        <taxon>Pentapetalae</taxon>
        <taxon>rosids</taxon>
        <taxon>malvids</taxon>
        <taxon>Brassicales</taxon>
        <taxon>Brassicaceae</taxon>
        <taxon>Eutremeae</taxon>
        <taxon>Eutrema</taxon>
    </lineage>
</organism>